<accession>A0A6P6XN20</accession>
<dbReference type="SMART" id="SM00220">
    <property type="entry name" value="S_TKc"/>
    <property type="match status" value="1"/>
</dbReference>
<dbReference type="GO" id="GO:0005737">
    <property type="term" value="C:cytoplasm"/>
    <property type="evidence" value="ECO:0007669"/>
    <property type="project" value="TreeGrafter"/>
</dbReference>
<dbReference type="OMA" id="CYFNLDQ"/>
<dbReference type="PROSITE" id="PS50011">
    <property type="entry name" value="PROTEIN_KINASE_DOM"/>
    <property type="match status" value="1"/>
</dbReference>
<protein>
    <submittedName>
        <fullName evidence="2">Aurora kinase-like</fullName>
    </submittedName>
</protein>
<keyword evidence="1" id="KW-1185">Reference proteome</keyword>
<gene>
    <name evidence="2" type="primary">LOC113788908</name>
</gene>
<dbReference type="PANTHER" id="PTHR24346:SF30">
    <property type="entry name" value="MATERNAL EMBRYONIC LEUCINE ZIPPER KINASE"/>
    <property type="match status" value="1"/>
</dbReference>
<dbReference type="GeneID" id="113788908"/>
<dbReference type="GO" id="GO:0004674">
    <property type="term" value="F:protein serine/threonine kinase activity"/>
    <property type="evidence" value="ECO:0007669"/>
    <property type="project" value="TreeGrafter"/>
</dbReference>
<evidence type="ECO:0000313" key="1">
    <source>
        <dbReference type="Proteomes" id="UP000515146"/>
    </source>
</evidence>
<dbReference type="OrthoDB" id="1668230at2759"/>
<proteinExistence type="predicted"/>
<dbReference type="AlphaFoldDB" id="A0A6P6XN20"/>
<dbReference type="Pfam" id="PF00069">
    <property type="entry name" value="Pkinase"/>
    <property type="match status" value="1"/>
</dbReference>
<dbReference type="InterPro" id="IPR000719">
    <property type="entry name" value="Prot_kinase_dom"/>
</dbReference>
<dbReference type="KEGG" id="dpte:113788908"/>
<reference evidence="2" key="1">
    <citation type="submission" date="2025-08" db="UniProtKB">
        <authorList>
            <consortium name="RefSeq"/>
        </authorList>
    </citation>
    <scope>IDENTIFICATION</scope>
    <source>
        <strain evidence="2">Airmid</strain>
    </source>
</reference>
<dbReference type="SUPFAM" id="SSF56112">
    <property type="entry name" value="Protein kinase-like (PK-like)"/>
    <property type="match status" value="1"/>
</dbReference>
<dbReference type="InterPro" id="IPR011009">
    <property type="entry name" value="Kinase-like_dom_sf"/>
</dbReference>
<dbReference type="Proteomes" id="UP000515146">
    <property type="component" value="Unplaced"/>
</dbReference>
<dbReference type="PANTHER" id="PTHR24346">
    <property type="entry name" value="MAP/MICROTUBULE AFFINITY-REGULATING KINASE"/>
    <property type="match status" value="1"/>
</dbReference>
<dbReference type="RefSeq" id="XP_027194173.1">
    <property type="nucleotide sequence ID" value="XM_027338372.1"/>
</dbReference>
<dbReference type="InParanoid" id="A0A6P6XN20"/>
<sequence>MEEQIERLRRNYNEDVHKLKKQFEEECRLLDEHMEKEITMERNYMENCNEIEIGKLKEEMENKIETLNKNRYQSIEKNEADNSQEINAAMEKNREHIEKELARDRESFEIECRERRQRFEEQMKLLLVVTDQRRIEYLKVENVPFVKANGTIKITDESLLDSRYRLKFTRNAIRSAQSWAMYRGQYQDKPIICRVVVISKIPNEIRANMDHSTKCYRYLCEKQRQADHSYFVDLYEIFSTEQKIYIVTNEYSSKTMLDVIQPQRLRSRSMTTKITYNEDNLKRWLGQICDALNFMHTLAVAHLNLRLDNIIFDEHQNIRLVGLSHLFCYFNLDQEKFVKAPRVSPTNVYDHLPPECFDGDFDACRADVWSFGLLIYEAHTRSNPRKQLLTISREKGRSQTRSMKKVIDRQNVKFPPFDFDKIHNQSLRQVLELMLSNYNPFARPNFERIQSYEYFHHQSQQ</sequence>
<dbReference type="GO" id="GO:0035556">
    <property type="term" value="P:intracellular signal transduction"/>
    <property type="evidence" value="ECO:0007669"/>
    <property type="project" value="TreeGrafter"/>
</dbReference>
<dbReference type="Gene3D" id="1.10.510.10">
    <property type="entry name" value="Transferase(Phosphotransferase) domain 1"/>
    <property type="match status" value="1"/>
</dbReference>
<organism evidence="1 2">
    <name type="scientific">Dermatophagoides pteronyssinus</name>
    <name type="common">European house dust mite</name>
    <dbReference type="NCBI Taxonomy" id="6956"/>
    <lineage>
        <taxon>Eukaryota</taxon>
        <taxon>Metazoa</taxon>
        <taxon>Ecdysozoa</taxon>
        <taxon>Arthropoda</taxon>
        <taxon>Chelicerata</taxon>
        <taxon>Arachnida</taxon>
        <taxon>Acari</taxon>
        <taxon>Acariformes</taxon>
        <taxon>Sarcoptiformes</taxon>
        <taxon>Astigmata</taxon>
        <taxon>Psoroptidia</taxon>
        <taxon>Analgoidea</taxon>
        <taxon>Pyroglyphidae</taxon>
        <taxon>Dermatophagoidinae</taxon>
        <taxon>Dermatophagoides</taxon>
    </lineage>
</organism>
<dbReference type="GO" id="GO:0005524">
    <property type="term" value="F:ATP binding"/>
    <property type="evidence" value="ECO:0007669"/>
    <property type="project" value="UniProtKB-KW"/>
</dbReference>
<evidence type="ECO:0000313" key="2">
    <source>
        <dbReference type="RefSeq" id="XP_027194173.1"/>
    </source>
</evidence>
<name>A0A6P6XN20_DERPT</name>